<accession>A0AAW1JT33</accession>
<dbReference type="GO" id="GO:0016491">
    <property type="term" value="F:oxidoreductase activity"/>
    <property type="evidence" value="ECO:0007669"/>
    <property type="project" value="UniProtKB-KW"/>
</dbReference>
<dbReference type="FunFam" id="2.60.120.330:FF:000079">
    <property type="entry name" value="Protein SRG1"/>
    <property type="match status" value="1"/>
</dbReference>
<proteinExistence type="inferred from homology"/>
<dbReference type="InterPro" id="IPR027443">
    <property type="entry name" value="IPNS-like_sf"/>
</dbReference>
<keyword evidence="3 4" id="KW-0408">Iron</keyword>
<dbReference type="PANTHER" id="PTHR47991">
    <property type="entry name" value="OXOGLUTARATE/IRON-DEPENDENT DIOXYGENASE"/>
    <property type="match status" value="1"/>
</dbReference>
<organism evidence="6 7">
    <name type="scientific">Saponaria officinalis</name>
    <name type="common">Common soapwort</name>
    <name type="synonym">Lychnis saponaria</name>
    <dbReference type="NCBI Taxonomy" id="3572"/>
    <lineage>
        <taxon>Eukaryota</taxon>
        <taxon>Viridiplantae</taxon>
        <taxon>Streptophyta</taxon>
        <taxon>Embryophyta</taxon>
        <taxon>Tracheophyta</taxon>
        <taxon>Spermatophyta</taxon>
        <taxon>Magnoliopsida</taxon>
        <taxon>eudicotyledons</taxon>
        <taxon>Gunneridae</taxon>
        <taxon>Pentapetalae</taxon>
        <taxon>Caryophyllales</taxon>
        <taxon>Caryophyllaceae</taxon>
        <taxon>Caryophylleae</taxon>
        <taxon>Saponaria</taxon>
    </lineage>
</organism>
<evidence type="ECO:0000259" key="5">
    <source>
        <dbReference type="PROSITE" id="PS51471"/>
    </source>
</evidence>
<keyword evidence="4" id="KW-0560">Oxidoreductase</keyword>
<dbReference type="Proteomes" id="UP001443914">
    <property type="component" value="Unassembled WGS sequence"/>
</dbReference>
<dbReference type="InterPro" id="IPR026992">
    <property type="entry name" value="DIOX_N"/>
</dbReference>
<name>A0AAW1JT33_SAPOF</name>
<comment type="similarity">
    <text evidence="1 4">Belongs to the iron/ascorbate-dependent oxidoreductase family.</text>
</comment>
<evidence type="ECO:0000256" key="2">
    <source>
        <dbReference type="ARBA" id="ARBA00022723"/>
    </source>
</evidence>
<gene>
    <name evidence="6" type="ORF">RND81_07G112100</name>
</gene>
<dbReference type="Pfam" id="PF14226">
    <property type="entry name" value="DIOX_N"/>
    <property type="match status" value="1"/>
</dbReference>
<keyword evidence="2 4" id="KW-0479">Metal-binding</keyword>
<protein>
    <recommendedName>
        <fullName evidence="5">Fe2OG dioxygenase domain-containing protein</fullName>
    </recommendedName>
</protein>
<evidence type="ECO:0000313" key="7">
    <source>
        <dbReference type="Proteomes" id="UP001443914"/>
    </source>
</evidence>
<dbReference type="EMBL" id="JBDFQZ010000007">
    <property type="protein sequence ID" value="KAK9706228.1"/>
    <property type="molecule type" value="Genomic_DNA"/>
</dbReference>
<comment type="caution">
    <text evidence="6">The sequence shown here is derived from an EMBL/GenBank/DDBJ whole genome shotgun (WGS) entry which is preliminary data.</text>
</comment>
<dbReference type="InterPro" id="IPR044861">
    <property type="entry name" value="IPNS-like_FE2OG_OXY"/>
</dbReference>
<dbReference type="Gene3D" id="2.60.120.330">
    <property type="entry name" value="B-lactam Antibiotic, Isopenicillin N Synthase, Chain"/>
    <property type="match status" value="1"/>
</dbReference>
<dbReference type="PROSITE" id="PS51471">
    <property type="entry name" value="FE2OG_OXY"/>
    <property type="match status" value="1"/>
</dbReference>
<dbReference type="InterPro" id="IPR005123">
    <property type="entry name" value="Oxoglu/Fe-dep_dioxygenase_dom"/>
</dbReference>
<feature type="domain" description="Fe2OG dioxygenase" evidence="5">
    <location>
        <begin position="213"/>
        <end position="313"/>
    </location>
</feature>
<dbReference type="InterPro" id="IPR050295">
    <property type="entry name" value="Plant_2OG-oxidoreductases"/>
</dbReference>
<evidence type="ECO:0000256" key="3">
    <source>
        <dbReference type="ARBA" id="ARBA00023004"/>
    </source>
</evidence>
<sequence>MAESRVKLELPATPVQELIKSAIDHIPERYIFQPTNNKDPCFDTATNESDLPLFMDSPSIDLQMILDSSSPNSKDELRKLRSVLCSWGCCQVINHGIESSEMDKLRSIAKEFFGLDVEEERKHSRTADWFEGYGSDTVAEGEPFNWNDRLHLQIYPFHRRNLKFWTHNPPTFRETLDEYAAKMKKLVENMLKAIAKSLNVEENSFFSQFGEEGIMFSRFNYYPPCSSPTRVFGLKPHSDVTLITILLQDKEVEGLQVLKDNQWFKVPIVPDALFINVGDQLEIMSNGIVKSVVHKVEIDKKRERISVAVATVPSPDKEIGPLTDLIHNQGAQLYKNVTNYMALFLQHIAKSERAISAVKL</sequence>
<dbReference type="AlphaFoldDB" id="A0AAW1JT33"/>
<evidence type="ECO:0000256" key="1">
    <source>
        <dbReference type="ARBA" id="ARBA00008056"/>
    </source>
</evidence>
<evidence type="ECO:0000313" key="6">
    <source>
        <dbReference type="EMBL" id="KAK9706228.1"/>
    </source>
</evidence>
<reference evidence="6" key="1">
    <citation type="submission" date="2024-03" db="EMBL/GenBank/DDBJ databases">
        <title>WGS assembly of Saponaria officinalis var. Norfolk2.</title>
        <authorList>
            <person name="Jenkins J."/>
            <person name="Shu S."/>
            <person name="Grimwood J."/>
            <person name="Barry K."/>
            <person name="Goodstein D."/>
            <person name="Schmutz J."/>
            <person name="Leebens-Mack J."/>
            <person name="Osbourn A."/>
        </authorList>
    </citation>
    <scope>NUCLEOTIDE SEQUENCE [LARGE SCALE GENOMIC DNA]</scope>
    <source>
        <strain evidence="6">JIC</strain>
    </source>
</reference>
<dbReference type="Pfam" id="PF03171">
    <property type="entry name" value="2OG-FeII_Oxy"/>
    <property type="match status" value="1"/>
</dbReference>
<dbReference type="GO" id="GO:0046872">
    <property type="term" value="F:metal ion binding"/>
    <property type="evidence" value="ECO:0007669"/>
    <property type="project" value="UniProtKB-KW"/>
</dbReference>
<evidence type="ECO:0000256" key="4">
    <source>
        <dbReference type="RuleBase" id="RU003682"/>
    </source>
</evidence>
<keyword evidence="7" id="KW-1185">Reference proteome</keyword>
<dbReference type="SUPFAM" id="SSF51197">
    <property type="entry name" value="Clavaminate synthase-like"/>
    <property type="match status" value="1"/>
</dbReference>